<evidence type="ECO:0000313" key="2">
    <source>
        <dbReference type="EMBL" id="DAF51078.1"/>
    </source>
</evidence>
<keyword evidence="1" id="KW-1133">Transmembrane helix</keyword>
<dbReference type="EMBL" id="BK032609">
    <property type="protein sequence ID" value="DAF51078.1"/>
    <property type="molecule type" value="Genomic_DNA"/>
</dbReference>
<protein>
    <submittedName>
        <fullName evidence="2">Uncharacterized protein</fullName>
    </submittedName>
</protein>
<proteinExistence type="predicted"/>
<keyword evidence="1" id="KW-0812">Transmembrane</keyword>
<keyword evidence="1" id="KW-0472">Membrane</keyword>
<sequence>MDKPNPFCLRLPRGLRGWTSLIYKVVLIASVLPVLDGLQAIGRGNSDMLPGLATLAFGLVLVLAGIAGYIVAREEDKHENNA</sequence>
<feature type="transmembrane region" description="Helical" evidence="1">
    <location>
        <begin position="48"/>
        <end position="72"/>
    </location>
</feature>
<reference evidence="2" key="1">
    <citation type="journal article" date="2021" name="Proc. Natl. Acad. Sci. U.S.A.">
        <title>A Catalog of Tens of Thousands of Viruses from Human Metagenomes Reveals Hidden Associations with Chronic Diseases.</title>
        <authorList>
            <person name="Tisza M.J."/>
            <person name="Buck C.B."/>
        </authorList>
    </citation>
    <scope>NUCLEOTIDE SEQUENCE</scope>
    <source>
        <strain evidence="2">CtFPV4</strain>
    </source>
</reference>
<organism evidence="2">
    <name type="scientific">Siphoviridae sp. ctFPV4</name>
    <dbReference type="NCBI Taxonomy" id="2827819"/>
    <lineage>
        <taxon>Viruses</taxon>
        <taxon>Duplodnaviria</taxon>
        <taxon>Heunggongvirae</taxon>
        <taxon>Uroviricota</taxon>
        <taxon>Caudoviricetes</taxon>
    </lineage>
</organism>
<accession>A0A8S5SJE3</accession>
<feature type="transmembrane region" description="Helical" evidence="1">
    <location>
        <begin position="21"/>
        <end position="42"/>
    </location>
</feature>
<name>A0A8S5SJE3_9CAUD</name>
<evidence type="ECO:0000256" key="1">
    <source>
        <dbReference type="SAM" id="Phobius"/>
    </source>
</evidence>